<proteinExistence type="inferred from homology"/>
<comment type="caution">
    <text evidence="8">The sequence shown here is derived from an EMBL/GenBank/DDBJ whole genome shotgun (WGS) entry which is preliminary data.</text>
</comment>
<protein>
    <submittedName>
        <fullName evidence="8">Chromate transporter</fullName>
    </submittedName>
</protein>
<dbReference type="PANTHER" id="PTHR33567:SF3">
    <property type="entry name" value="CHROMATE ION TRANSPORTER (EUROFUNG)"/>
    <property type="match status" value="1"/>
</dbReference>
<feature type="transmembrane region" description="Helical" evidence="7">
    <location>
        <begin position="334"/>
        <end position="352"/>
    </location>
</feature>
<feature type="transmembrane region" description="Helical" evidence="7">
    <location>
        <begin position="72"/>
        <end position="97"/>
    </location>
</feature>
<keyword evidence="5 7" id="KW-1133">Transmembrane helix</keyword>
<evidence type="ECO:0000313" key="9">
    <source>
        <dbReference type="Proteomes" id="UP000660708"/>
    </source>
</evidence>
<dbReference type="EMBL" id="AQHF01000017">
    <property type="protein sequence ID" value="MBE0344797.1"/>
    <property type="molecule type" value="Genomic_DNA"/>
</dbReference>
<dbReference type="InterPro" id="IPR003370">
    <property type="entry name" value="Chromate_transpt"/>
</dbReference>
<sequence>MFLKIFYQFFLLGCTSFGGPAAHLGFFKKHFVDNLKWLSNERYASMISLSQVLPGPGSSQVGFAIGLERAGIIGGIAAFLGFTLPSFLLMLLLALTAGQLSGSALAIIDGLKLFAVVIVADAVLSMAKSFCKTMALKIVTFTATLILLFLPSLNAQVGLLAVLAVVGYFYAFSNVPSQQSSQHTFPNWPVLAVFIGLFLLTFAALPTQIFAEFYQAGALVFGGGHVVLPLLQSSVENIQQETFLTAYAAAQAIPGPMFTIASFLGAIAEQTNPVLGAAIATLAIFLPGLLLMWAFHQQWQSLIALPRFASISAALNAGVVGILAAALYQPIWQSAVHSVLDLVAVVAGFIALKWLKPAIWQLLIAFIVFGLISGSL</sequence>
<feature type="transmembrane region" description="Helical" evidence="7">
    <location>
        <begin position="274"/>
        <end position="296"/>
    </location>
</feature>
<evidence type="ECO:0000256" key="3">
    <source>
        <dbReference type="ARBA" id="ARBA00022475"/>
    </source>
</evidence>
<evidence type="ECO:0000313" key="8">
    <source>
        <dbReference type="EMBL" id="MBE0344797.1"/>
    </source>
</evidence>
<gene>
    <name evidence="8" type="primary">chrA</name>
    <name evidence="8" type="ORF">PPEP_a2459</name>
</gene>
<organism evidence="8 9">
    <name type="scientific">Pseudoalteromonas peptidolytica F12-50-A1</name>
    <dbReference type="NCBI Taxonomy" id="1315280"/>
    <lineage>
        <taxon>Bacteria</taxon>
        <taxon>Pseudomonadati</taxon>
        <taxon>Pseudomonadota</taxon>
        <taxon>Gammaproteobacteria</taxon>
        <taxon>Alteromonadales</taxon>
        <taxon>Pseudoalteromonadaceae</taxon>
        <taxon>Pseudoalteromonas</taxon>
    </lineage>
</organism>
<dbReference type="RefSeq" id="WP_147388924.1">
    <property type="nucleotide sequence ID" value="NZ_AQHF01000017.1"/>
</dbReference>
<keyword evidence="3" id="KW-1003">Cell membrane</keyword>
<dbReference type="Proteomes" id="UP000660708">
    <property type="component" value="Unassembled WGS sequence"/>
</dbReference>
<feature type="transmembrane region" description="Helical" evidence="7">
    <location>
        <begin position="188"/>
        <end position="207"/>
    </location>
</feature>
<dbReference type="PIRSF" id="PIRSF004810">
    <property type="entry name" value="ChrA"/>
    <property type="match status" value="1"/>
</dbReference>
<dbReference type="GO" id="GO:0005886">
    <property type="term" value="C:plasma membrane"/>
    <property type="evidence" value="ECO:0007669"/>
    <property type="project" value="UniProtKB-SubCell"/>
</dbReference>
<dbReference type="GO" id="GO:0015109">
    <property type="term" value="F:chromate transmembrane transporter activity"/>
    <property type="evidence" value="ECO:0007669"/>
    <property type="project" value="InterPro"/>
</dbReference>
<feature type="transmembrane region" description="Helical" evidence="7">
    <location>
        <begin position="103"/>
        <end position="127"/>
    </location>
</feature>
<evidence type="ECO:0000256" key="7">
    <source>
        <dbReference type="SAM" id="Phobius"/>
    </source>
</evidence>
<dbReference type="AlphaFoldDB" id="A0A8I0MS59"/>
<comment type="similarity">
    <text evidence="2">Belongs to the chromate ion transporter (CHR) (TC 2.A.51) family.</text>
</comment>
<keyword evidence="6 7" id="KW-0472">Membrane</keyword>
<evidence type="ECO:0000256" key="4">
    <source>
        <dbReference type="ARBA" id="ARBA00022692"/>
    </source>
</evidence>
<evidence type="ECO:0000256" key="2">
    <source>
        <dbReference type="ARBA" id="ARBA00005262"/>
    </source>
</evidence>
<accession>A0A8I0MS59</accession>
<dbReference type="Pfam" id="PF02417">
    <property type="entry name" value="Chromate_transp"/>
    <property type="match status" value="2"/>
</dbReference>
<dbReference type="NCBIfam" id="TIGR00937">
    <property type="entry name" value="2A51"/>
    <property type="match status" value="1"/>
</dbReference>
<reference evidence="8 9" key="1">
    <citation type="submission" date="2015-06" db="EMBL/GenBank/DDBJ databases">
        <title>Genome sequence of Pseudoalteromonas peptidolytica.</title>
        <authorList>
            <person name="Xie B.-B."/>
            <person name="Rong J.-C."/>
            <person name="Qin Q.-L."/>
            <person name="Zhang Y.-Z."/>
        </authorList>
    </citation>
    <scope>NUCLEOTIDE SEQUENCE [LARGE SCALE GENOMIC DNA]</scope>
    <source>
        <strain evidence="8 9">F12-50-A1</strain>
    </source>
</reference>
<comment type="subcellular location">
    <subcellularLocation>
        <location evidence="1">Cell membrane</location>
        <topology evidence="1">Multi-pass membrane protein</topology>
    </subcellularLocation>
</comment>
<evidence type="ECO:0000256" key="5">
    <source>
        <dbReference type="ARBA" id="ARBA00022989"/>
    </source>
</evidence>
<dbReference type="InterPro" id="IPR014047">
    <property type="entry name" value="Chr_Tranpt_l_chain"/>
</dbReference>
<feature type="transmembrane region" description="Helical" evidence="7">
    <location>
        <begin position="308"/>
        <end position="328"/>
    </location>
</feature>
<feature type="transmembrane region" description="Helical" evidence="7">
    <location>
        <begin position="359"/>
        <end position="375"/>
    </location>
</feature>
<name>A0A8I0MS59_9GAMM</name>
<keyword evidence="9" id="KW-1185">Reference proteome</keyword>
<dbReference type="PANTHER" id="PTHR33567">
    <property type="entry name" value="CHROMATE ION TRANSPORTER (EUROFUNG)"/>
    <property type="match status" value="1"/>
</dbReference>
<evidence type="ECO:0000256" key="6">
    <source>
        <dbReference type="ARBA" id="ARBA00023136"/>
    </source>
</evidence>
<feature type="transmembrane region" description="Helical" evidence="7">
    <location>
        <begin position="6"/>
        <end position="27"/>
    </location>
</feature>
<feature type="transmembrane region" description="Helical" evidence="7">
    <location>
        <begin position="243"/>
        <end position="268"/>
    </location>
</feature>
<evidence type="ECO:0000256" key="1">
    <source>
        <dbReference type="ARBA" id="ARBA00004651"/>
    </source>
</evidence>
<keyword evidence="4 7" id="KW-0812">Transmembrane</keyword>
<feature type="transmembrane region" description="Helical" evidence="7">
    <location>
        <begin position="157"/>
        <end position="176"/>
    </location>
</feature>
<feature type="transmembrane region" description="Helical" evidence="7">
    <location>
        <begin position="213"/>
        <end position="231"/>
    </location>
</feature>